<protein>
    <submittedName>
        <fullName evidence="10">Uncharacterized protein</fullName>
    </submittedName>
</protein>
<evidence type="ECO:0000256" key="9">
    <source>
        <dbReference type="SAM" id="Phobius"/>
    </source>
</evidence>
<keyword evidence="6 9" id="KW-1133">Transmembrane helix</keyword>
<evidence type="ECO:0000256" key="6">
    <source>
        <dbReference type="ARBA" id="ARBA00022989"/>
    </source>
</evidence>
<dbReference type="GO" id="GO:0005886">
    <property type="term" value="C:plasma membrane"/>
    <property type="evidence" value="ECO:0007669"/>
    <property type="project" value="UniProtKB-SubCell"/>
</dbReference>
<dbReference type="EMBL" id="AAPV01000001">
    <property type="protein sequence ID" value="EAS85438.1"/>
    <property type="molecule type" value="Genomic_DNA"/>
</dbReference>
<keyword evidence="7 9" id="KW-0472">Membrane</keyword>
<keyword evidence="5 9" id="KW-0812">Transmembrane</keyword>
<evidence type="ECO:0000256" key="2">
    <source>
        <dbReference type="ARBA" id="ARBA00022448"/>
    </source>
</evidence>
<feature type="transmembrane region" description="Helical" evidence="9">
    <location>
        <begin position="114"/>
        <end position="135"/>
    </location>
</feature>
<proteinExistence type="inferred from homology"/>
<dbReference type="PANTHER" id="PTHR30574:SF1">
    <property type="entry name" value="SULPHUR TRANSPORT DOMAIN-CONTAINING PROTEIN"/>
    <property type="match status" value="1"/>
</dbReference>
<evidence type="ECO:0000256" key="1">
    <source>
        <dbReference type="ARBA" id="ARBA00004429"/>
    </source>
</evidence>
<feature type="transmembrane region" description="Helical" evidence="9">
    <location>
        <begin position="6"/>
        <end position="29"/>
    </location>
</feature>
<feature type="transmembrane region" description="Helical" evidence="9">
    <location>
        <begin position="81"/>
        <end position="102"/>
    </location>
</feature>
<dbReference type="Pfam" id="PF04143">
    <property type="entry name" value="Sulf_transp"/>
    <property type="match status" value="1"/>
</dbReference>
<comment type="subcellular location">
    <subcellularLocation>
        <location evidence="1">Cell inner membrane</location>
        <topology evidence="1">Multi-pass membrane protein</topology>
    </subcellularLocation>
</comment>
<evidence type="ECO:0000256" key="5">
    <source>
        <dbReference type="ARBA" id="ARBA00022692"/>
    </source>
</evidence>
<feature type="transmembrane region" description="Helical" evidence="9">
    <location>
        <begin position="50"/>
        <end position="69"/>
    </location>
</feature>
<comment type="caution">
    <text evidence="10">The sequence shown here is derived from an EMBL/GenBank/DDBJ whole genome shotgun (WGS) entry which is preliminary data.</text>
</comment>
<dbReference type="InterPro" id="IPR007272">
    <property type="entry name" value="Sulf_transp_TsuA/YedE"/>
</dbReference>
<name>Q1UZZ0_PELU1</name>
<evidence type="ECO:0000256" key="4">
    <source>
        <dbReference type="ARBA" id="ARBA00022519"/>
    </source>
</evidence>
<evidence type="ECO:0000256" key="8">
    <source>
        <dbReference type="ARBA" id="ARBA00035655"/>
    </source>
</evidence>
<keyword evidence="3" id="KW-1003">Cell membrane</keyword>
<keyword evidence="2" id="KW-0813">Transport</keyword>
<evidence type="ECO:0000256" key="3">
    <source>
        <dbReference type="ARBA" id="ARBA00022475"/>
    </source>
</evidence>
<dbReference type="Proteomes" id="UP000005306">
    <property type="component" value="Unassembled WGS sequence"/>
</dbReference>
<reference evidence="10 11" key="1">
    <citation type="submission" date="2006-04" db="EMBL/GenBank/DDBJ databases">
        <authorList>
            <person name="Giovannoni S.J."/>
            <person name="Cho J.-C."/>
            <person name="Ferriera S."/>
            <person name="Johnson J."/>
            <person name="Kravitz S."/>
            <person name="Halpern A."/>
            <person name="Remington K."/>
            <person name="Beeson K."/>
            <person name="Tran B."/>
            <person name="Rogers Y.-H."/>
            <person name="Friedman R."/>
            <person name="Venter J.C."/>
        </authorList>
    </citation>
    <scope>NUCLEOTIDE SEQUENCE [LARGE SCALE GENOMIC DNA]</scope>
    <source>
        <strain evidence="10 11">HTCC1002</strain>
    </source>
</reference>
<evidence type="ECO:0000256" key="7">
    <source>
        <dbReference type="ARBA" id="ARBA00023136"/>
    </source>
</evidence>
<gene>
    <name evidence="10" type="ORF">PU1002_06936</name>
</gene>
<keyword evidence="4" id="KW-0997">Cell inner membrane</keyword>
<dbReference type="HOGENOM" id="CLU_122700_1_0_5"/>
<evidence type="ECO:0000313" key="10">
    <source>
        <dbReference type="EMBL" id="EAS85438.1"/>
    </source>
</evidence>
<evidence type="ECO:0000313" key="11">
    <source>
        <dbReference type="Proteomes" id="UP000005306"/>
    </source>
</evidence>
<dbReference type="AlphaFoldDB" id="Q1UZZ0"/>
<dbReference type="PANTHER" id="PTHR30574">
    <property type="entry name" value="INNER MEMBRANE PROTEIN YEDE"/>
    <property type="match status" value="1"/>
</dbReference>
<accession>Q1UZZ0</accession>
<organism evidence="10 11">
    <name type="scientific">Pelagibacter ubique (strain HTCC1002)</name>
    <dbReference type="NCBI Taxonomy" id="314261"/>
    <lineage>
        <taxon>Bacteria</taxon>
        <taxon>Pseudomonadati</taxon>
        <taxon>Pseudomonadota</taxon>
        <taxon>Alphaproteobacteria</taxon>
        <taxon>Candidatus Pelagibacterales</taxon>
        <taxon>Candidatus Pelagibacteraceae</taxon>
        <taxon>Candidatus Pelagibacter</taxon>
    </lineage>
</organism>
<dbReference type="RefSeq" id="WP_006998025.1">
    <property type="nucleotide sequence ID" value="NZ_CH724130.1"/>
</dbReference>
<sequence>MNIVNFTPISAFLGGSLIGLAVVIFFVFNGRLIGISGIASNFLTSKVNRFDNFLFLIGLIIGPIVYKIFTQQEINITISNSFYLLAIAGLLVGAGTRIGGGCTSGHGISGIGRFSLRSIIATVTFMIVGILTVLVKNLI</sequence>
<comment type="similarity">
    <text evidence="8">Belongs to the TsuA/YedE (TC 9.B.102) family.</text>
</comment>